<evidence type="ECO:0000256" key="1">
    <source>
        <dbReference type="SAM" id="MobiDB-lite"/>
    </source>
</evidence>
<organism evidence="2 4">
    <name type="scientific">Lates japonicus</name>
    <name type="common">Japanese lates</name>
    <dbReference type="NCBI Taxonomy" id="270547"/>
    <lineage>
        <taxon>Eukaryota</taxon>
        <taxon>Metazoa</taxon>
        <taxon>Chordata</taxon>
        <taxon>Craniata</taxon>
        <taxon>Vertebrata</taxon>
        <taxon>Euteleostomi</taxon>
        <taxon>Actinopterygii</taxon>
        <taxon>Neopterygii</taxon>
        <taxon>Teleostei</taxon>
        <taxon>Neoteleostei</taxon>
        <taxon>Acanthomorphata</taxon>
        <taxon>Carangaria</taxon>
        <taxon>Carangaria incertae sedis</taxon>
        <taxon>Centropomidae</taxon>
        <taxon>Lates</taxon>
    </lineage>
</organism>
<reference evidence="2" key="1">
    <citation type="submission" date="2022-08" db="EMBL/GenBank/DDBJ databases">
        <title>Genome sequencing of akame (Lates japonicus).</title>
        <authorList>
            <person name="Hashiguchi Y."/>
            <person name="Takahashi H."/>
        </authorList>
    </citation>
    <scope>NUCLEOTIDE SEQUENCE</scope>
    <source>
        <strain evidence="2">Kochi</strain>
    </source>
</reference>
<evidence type="ECO:0000313" key="3">
    <source>
        <dbReference type="EMBL" id="GLD46302.1"/>
    </source>
</evidence>
<dbReference type="AlphaFoldDB" id="A0AAD3M380"/>
<feature type="region of interest" description="Disordered" evidence="1">
    <location>
        <begin position="128"/>
        <end position="229"/>
    </location>
</feature>
<comment type="caution">
    <text evidence="2">The sequence shown here is derived from an EMBL/GenBank/DDBJ whole genome shotgun (WGS) entry which is preliminary data.</text>
</comment>
<evidence type="ECO:0000313" key="4">
    <source>
        <dbReference type="Proteomes" id="UP001279410"/>
    </source>
</evidence>
<protein>
    <submittedName>
        <fullName evidence="2">Uncharacterized protein</fullName>
    </submittedName>
</protein>
<name>A0AAD3M380_LATJO</name>
<accession>A0AAD3M380</accession>
<gene>
    <name evidence="2" type="ORF">AKAME5_002701300</name>
    <name evidence="3" type="ORF">AKAME5_002701400</name>
</gene>
<sequence>MAQVPPSEDVRPHRRPRQPRWMDDYEGYTLPQAVSYPPCTSAAPEEIDWRRSREGIAEMTPLTQRLLQPTYYPAEFIETPLSYTGAAAPVYVSTPRPCQGPPVMMDVLQQIQQENRRLQLMVTDMRRQMDRSGTAPTSSQPAQLHRPPIVPDRNIADDDWPLPPPPVAFPDDDYEPSRDQPRPLGPPADVVENLRERLQQLEARLSPAPSMLSEPKYNSVPPSVAPPQR</sequence>
<evidence type="ECO:0000313" key="2">
    <source>
        <dbReference type="EMBL" id="GLD46301.1"/>
    </source>
</evidence>
<keyword evidence="4" id="KW-1185">Reference proteome</keyword>
<feature type="region of interest" description="Disordered" evidence="1">
    <location>
        <begin position="1"/>
        <end position="23"/>
    </location>
</feature>
<dbReference type="EMBL" id="BRZM01003198">
    <property type="protein sequence ID" value="GLD46302.1"/>
    <property type="molecule type" value="Genomic_DNA"/>
</dbReference>
<dbReference type="Proteomes" id="UP001279410">
    <property type="component" value="Unassembled WGS sequence"/>
</dbReference>
<proteinExistence type="predicted"/>
<feature type="non-terminal residue" evidence="2">
    <location>
        <position position="229"/>
    </location>
</feature>
<dbReference type="EMBL" id="BRZM01003197">
    <property type="protein sequence ID" value="GLD46301.1"/>
    <property type="molecule type" value="Genomic_DNA"/>
</dbReference>